<organism evidence="1 2">
    <name type="scientific">Candidatus Uhrbacteria bacterium CG_4_9_14_3_um_filter_41_35</name>
    <dbReference type="NCBI Taxonomy" id="1975034"/>
    <lineage>
        <taxon>Bacteria</taxon>
        <taxon>Candidatus Uhriibacteriota</taxon>
    </lineage>
</organism>
<name>A0A2M7XG56_9BACT</name>
<dbReference type="EMBL" id="PFWT01000007">
    <property type="protein sequence ID" value="PJA46858.1"/>
    <property type="molecule type" value="Genomic_DNA"/>
</dbReference>
<accession>A0A2M7XG56</accession>
<dbReference type="AlphaFoldDB" id="A0A2M7XG56"/>
<sequence>MTQENSLMNWVLGGALLLIGLFIISAIVLTKSQAEIASVQVSQVAPAINSVKLCAFNDPAGVDCLGIANFLGSPNAQTQADIWLNVTDLNGYGDVTRLTTSVHRSGIPLASCMNASVNGHKDGNFCYNNMSFGNDAGITACTVVSSVSATTAWWKCTITFEPWMDATDALSKYSAENWMIQSWAQDSVSNNNWKLATFENTSVLSMNFGSTTISYGQMSLGATKAGVAVLGTLYGNSDADMTIQANVNSMACDGPGSSSISVGNQKFSTDDVVYELLASSLTTFAQDLDFETSANGNKLLARTSETANPTDSVFFGIQIPNSGVSGTCSVTATILSVAQ</sequence>
<comment type="caution">
    <text evidence="1">The sequence shown here is derived from an EMBL/GenBank/DDBJ whole genome shotgun (WGS) entry which is preliminary data.</text>
</comment>
<protein>
    <submittedName>
        <fullName evidence="1">Uncharacterized protein</fullName>
    </submittedName>
</protein>
<evidence type="ECO:0000313" key="1">
    <source>
        <dbReference type="EMBL" id="PJA46858.1"/>
    </source>
</evidence>
<reference evidence="2" key="1">
    <citation type="submission" date="2017-09" db="EMBL/GenBank/DDBJ databases">
        <title>Depth-based differentiation of microbial function through sediment-hosted aquifers and enrichment of novel symbionts in the deep terrestrial subsurface.</title>
        <authorList>
            <person name="Probst A.J."/>
            <person name="Ladd B."/>
            <person name="Jarett J.K."/>
            <person name="Geller-Mcgrath D.E."/>
            <person name="Sieber C.M.K."/>
            <person name="Emerson J.B."/>
            <person name="Anantharaman K."/>
            <person name="Thomas B.C."/>
            <person name="Malmstrom R."/>
            <person name="Stieglmeier M."/>
            <person name="Klingl A."/>
            <person name="Woyke T."/>
            <person name="Ryan C.M."/>
            <person name="Banfield J.F."/>
        </authorList>
    </citation>
    <scope>NUCLEOTIDE SEQUENCE [LARGE SCALE GENOMIC DNA]</scope>
</reference>
<dbReference type="Proteomes" id="UP000231263">
    <property type="component" value="Unassembled WGS sequence"/>
</dbReference>
<gene>
    <name evidence="1" type="ORF">CO173_01390</name>
</gene>
<evidence type="ECO:0000313" key="2">
    <source>
        <dbReference type="Proteomes" id="UP000231263"/>
    </source>
</evidence>
<proteinExistence type="predicted"/>